<proteinExistence type="inferred from homology"/>
<dbReference type="EMBL" id="MK814736">
    <property type="protein sequence ID" value="QCI08727.1"/>
    <property type="molecule type" value="Genomic_DNA"/>
</dbReference>
<dbReference type="GO" id="GO:0015979">
    <property type="term" value="P:photosynthesis"/>
    <property type="evidence" value="ECO:0007669"/>
    <property type="project" value="UniProtKB-UniRule"/>
</dbReference>
<feature type="transmembrane region" description="Helical" evidence="9">
    <location>
        <begin position="18"/>
        <end position="38"/>
    </location>
</feature>
<evidence type="ECO:0000256" key="1">
    <source>
        <dbReference type="ARBA" id="ARBA00002862"/>
    </source>
</evidence>
<evidence type="ECO:0000313" key="10">
    <source>
        <dbReference type="EMBL" id="QCI08727.1"/>
    </source>
</evidence>
<dbReference type="GO" id="GO:0042651">
    <property type="term" value="C:thylakoid membrane"/>
    <property type="evidence" value="ECO:0007669"/>
    <property type="project" value="UniProtKB-UniRule"/>
</dbReference>
<evidence type="ECO:0000256" key="8">
    <source>
        <dbReference type="ARBA" id="ARBA00023136"/>
    </source>
</evidence>
<comment type="similarity">
    <text evidence="3 9">Belongs to the Ycf4 family.</text>
</comment>
<keyword evidence="6 9" id="KW-0812">Transmembrane</keyword>
<sequence>MQHIKVDNIVGSRRISNYWWATVILIGGIFFFIGLSSYTNKPMLPLNYSSDIMFLPQGLVMTFYGTIAIIVGIFLWFTILLNIGSGYNEFNNDTGLITIFRLGFPGKNRILKLEYDIQDIKSIKVKIDEGLSPKREICLKTKDKREIPITKVGQLMTFKELEVKASDLARFLDVILESIEDEKK</sequence>
<dbReference type="AlphaFoldDB" id="A0A4D6WYJ3"/>
<organism evidence="10">
    <name type="scientific">Sphondylothamnion multifidum</name>
    <dbReference type="NCBI Taxonomy" id="193186"/>
    <lineage>
        <taxon>Eukaryota</taxon>
        <taxon>Rhodophyta</taxon>
        <taxon>Florideophyceae</taxon>
        <taxon>Rhodymeniophycidae</taxon>
        <taxon>Ceramiales</taxon>
        <taxon>Ceramiaceae</taxon>
        <taxon>Sphondylothamnion</taxon>
    </lineage>
</organism>
<feature type="transmembrane region" description="Helical" evidence="9">
    <location>
        <begin position="58"/>
        <end position="81"/>
    </location>
</feature>
<dbReference type="GO" id="GO:0009522">
    <property type="term" value="C:photosystem I"/>
    <property type="evidence" value="ECO:0007669"/>
    <property type="project" value="InterPro"/>
</dbReference>
<evidence type="ECO:0000256" key="7">
    <source>
        <dbReference type="ARBA" id="ARBA00022989"/>
    </source>
</evidence>
<comment type="function">
    <text evidence="1 9">Seems to be required for the assembly of the photosystem I complex.</text>
</comment>
<evidence type="ECO:0000256" key="4">
    <source>
        <dbReference type="ARBA" id="ARBA00015395"/>
    </source>
</evidence>
<evidence type="ECO:0000256" key="3">
    <source>
        <dbReference type="ARBA" id="ARBA00008198"/>
    </source>
</evidence>
<evidence type="ECO:0000256" key="5">
    <source>
        <dbReference type="ARBA" id="ARBA00022531"/>
    </source>
</evidence>
<evidence type="ECO:0000256" key="9">
    <source>
        <dbReference type="HAMAP-Rule" id="MF_00437"/>
    </source>
</evidence>
<keyword evidence="9" id="KW-0793">Thylakoid</keyword>
<name>A0A4D6WYJ3_9FLOR</name>
<reference evidence="10" key="1">
    <citation type="journal article" date="2019" name="Mol. Phylogenet. Evol.">
        <title>Morphological evolution and classification of the red algal order Ceramiales inferred using plastid phylogenomics.</title>
        <authorList>
            <person name="Diaz-Tapia P."/>
            <person name="Pasella M.M."/>
            <person name="Verbruggen H."/>
            <person name="Maggs C.A."/>
        </authorList>
    </citation>
    <scope>NUCLEOTIDE SEQUENCE</scope>
    <source>
        <strain evidence="10">PD2995</strain>
    </source>
</reference>
<dbReference type="Pfam" id="PF02392">
    <property type="entry name" value="Ycf4"/>
    <property type="match status" value="1"/>
</dbReference>
<evidence type="ECO:0000256" key="2">
    <source>
        <dbReference type="ARBA" id="ARBA00004141"/>
    </source>
</evidence>
<keyword evidence="7 9" id="KW-1133">Transmembrane helix</keyword>
<reference evidence="10" key="2">
    <citation type="submission" date="2019-04" db="EMBL/GenBank/DDBJ databases">
        <authorList>
            <person name="Pasella M."/>
        </authorList>
    </citation>
    <scope>NUCLEOTIDE SEQUENCE</scope>
    <source>
        <strain evidence="10">PD2995</strain>
    </source>
</reference>
<protein>
    <recommendedName>
        <fullName evidence="4 9">Photosystem I assembly protein Ycf4</fullName>
    </recommendedName>
</protein>
<dbReference type="NCBIfam" id="NF002712">
    <property type="entry name" value="PRK02542.1"/>
    <property type="match status" value="1"/>
</dbReference>
<keyword evidence="10" id="KW-0934">Plastid</keyword>
<comment type="subcellular location">
    <subcellularLocation>
        <location evidence="9">Cellular thylakoid membrane</location>
        <topology evidence="9">Multi-pass membrane protein</topology>
    </subcellularLocation>
    <subcellularLocation>
        <location evidence="2">Membrane</location>
        <topology evidence="2">Multi-pass membrane protein</topology>
    </subcellularLocation>
</comment>
<dbReference type="InterPro" id="IPR003359">
    <property type="entry name" value="PSI_Ycf4_assembly"/>
</dbReference>
<dbReference type="HAMAP" id="MF_00437">
    <property type="entry name" value="Ycf4"/>
    <property type="match status" value="1"/>
</dbReference>
<keyword evidence="5 9" id="KW-0602">Photosynthesis</keyword>
<accession>A0A4D6WYJ3</accession>
<evidence type="ECO:0000256" key="6">
    <source>
        <dbReference type="ARBA" id="ARBA00022692"/>
    </source>
</evidence>
<gene>
    <name evidence="9 10" type="primary">ycf4</name>
</gene>
<keyword evidence="8 9" id="KW-0472">Membrane</keyword>
<geneLocation type="plastid" evidence="10"/>